<evidence type="ECO:0000313" key="3">
    <source>
        <dbReference type="Proteomes" id="UP000016924"/>
    </source>
</evidence>
<accession>R7Z6Z0</accession>
<dbReference type="SUPFAM" id="SSF56219">
    <property type="entry name" value="DNase I-like"/>
    <property type="match status" value="1"/>
</dbReference>
<dbReference type="InterPro" id="IPR036691">
    <property type="entry name" value="Endo/exonu/phosph_ase_sf"/>
</dbReference>
<name>R7Z6Z0_CONA1</name>
<feature type="compositionally biased region" description="Gly residues" evidence="1">
    <location>
        <begin position="1"/>
        <end position="11"/>
    </location>
</feature>
<evidence type="ECO:0000313" key="2">
    <source>
        <dbReference type="EMBL" id="EON69681.1"/>
    </source>
</evidence>
<dbReference type="GeneID" id="19906244"/>
<dbReference type="RefSeq" id="XP_007784998.1">
    <property type="nucleotide sequence ID" value="XM_007786808.1"/>
</dbReference>
<dbReference type="Proteomes" id="UP000016924">
    <property type="component" value="Unassembled WGS sequence"/>
</dbReference>
<dbReference type="HOGENOM" id="CLU_457085_0_0_1"/>
<dbReference type="Gene3D" id="3.60.10.10">
    <property type="entry name" value="Endonuclease/exonuclease/phosphatase"/>
    <property type="match status" value="1"/>
</dbReference>
<gene>
    <name evidence="2" type="ORF">W97_08933</name>
</gene>
<dbReference type="STRING" id="1168221.R7Z6Z0"/>
<dbReference type="EMBL" id="JH767622">
    <property type="protein sequence ID" value="EON69681.1"/>
    <property type="molecule type" value="Genomic_DNA"/>
</dbReference>
<proteinExistence type="predicted"/>
<dbReference type="OrthoDB" id="3261222at2759"/>
<dbReference type="eggNOG" id="KOG1075">
    <property type="taxonomic scope" value="Eukaryota"/>
</dbReference>
<feature type="region of interest" description="Disordered" evidence="1">
    <location>
        <begin position="1"/>
        <end position="41"/>
    </location>
</feature>
<keyword evidence="3" id="KW-1185">Reference proteome</keyword>
<organism evidence="2 3">
    <name type="scientific">Coniosporium apollinis (strain CBS 100218)</name>
    <name type="common">Rock-inhabiting black yeast</name>
    <dbReference type="NCBI Taxonomy" id="1168221"/>
    <lineage>
        <taxon>Eukaryota</taxon>
        <taxon>Fungi</taxon>
        <taxon>Dikarya</taxon>
        <taxon>Ascomycota</taxon>
        <taxon>Pezizomycotina</taxon>
        <taxon>Dothideomycetes</taxon>
        <taxon>Dothideomycetes incertae sedis</taxon>
        <taxon>Coniosporium</taxon>
    </lineage>
</organism>
<protein>
    <submittedName>
        <fullName evidence="2">Uncharacterized protein</fullName>
    </submittedName>
</protein>
<dbReference type="AlphaFoldDB" id="R7Z6Z0"/>
<evidence type="ECO:0000256" key="1">
    <source>
        <dbReference type="SAM" id="MobiDB-lite"/>
    </source>
</evidence>
<reference evidence="3" key="1">
    <citation type="submission" date="2012-06" db="EMBL/GenBank/DDBJ databases">
        <title>The genome sequence of Coniosporium apollinis CBS 100218.</title>
        <authorList>
            <consortium name="The Broad Institute Genome Sequencing Platform"/>
            <person name="Cuomo C."/>
            <person name="Gorbushina A."/>
            <person name="Noack S."/>
            <person name="Walker B."/>
            <person name="Young S.K."/>
            <person name="Zeng Q."/>
            <person name="Gargeya S."/>
            <person name="Fitzgerald M."/>
            <person name="Haas B."/>
            <person name="Abouelleil A."/>
            <person name="Alvarado L."/>
            <person name="Arachchi H.M."/>
            <person name="Berlin A.M."/>
            <person name="Chapman S.B."/>
            <person name="Goldberg J."/>
            <person name="Griggs A."/>
            <person name="Gujja S."/>
            <person name="Hansen M."/>
            <person name="Howarth C."/>
            <person name="Imamovic A."/>
            <person name="Larimer J."/>
            <person name="McCowan C."/>
            <person name="Montmayeur A."/>
            <person name="Murphy C."/>
            <person name="Neiman D."/>
            <person name="Pearson M."/>
            <person name="Priest M."/>
            <person name="Roberts A."/>
            <person name="Saif S."/>
            <person name="Shea T."/>
            <person name="Sisk P."/>
            <person name="Sykes S."/>
            <person name="Wortman J."/>
            <person name="Nusbaum C."/>
            <person name="Birren B."/>
        </authorList>
    </citation>
    <scope>NUCLEOTIDE SEQUENCE [LARGE SCALE GENOMIC DNA]</scope>
    <source>
        <strain evidence="3">CBS 100218</strain>
    </source>
</reference>
<sequence>MEVDGVGGGAGSVSTVPPAHSTRAQQRKAAKETNSKIVGGRGRDIDQKLNFILKTILSSNHAVKQLQEGQDDMRRQNEEMRKQNDPNQLLGVNIDLSRCSSQIPTDTAEIKRLLTTALHAHQATKEVNPTAIIKTNRDLHRIRVIVRSEKEAELIRSQPQWLETHLRGGRLRGEQWYPIKVDRVDKLKIMNEERTGIRAGLEKELSRENKVTVMRIATLGKLATHKLYCSIIVYLKKKEDAERLLNDRIMTVCAEAGFTATYEYRPRVTRCFNCQERKETLWSVLNDEAMRGVGAILISEPNCFLIEKQRLMPSPVHHPEWVPILSSTYTGEWPFVRSMIWINRRFQASPVPVASPDLTAASARIGDRVILIASVYIPRIGNSPQEPESALRLRLSLLRQAIEEVRQQNGEEAELVVAGDFNRHDQLWGGDVVGTGSRQGEADAISFSILALAVAILGPICSAAPVQAPNSTESEVHAIALATRGAGSVRYRGSWTDGAFRRYRFTFSGVSEGNFGQDFLNSIRAEGGITHNWQCYQDGNGVWTFDDSEAWGIAGATIIGDAVKRVTGQSCQDVGYAVGRSVENCHVINQSGCLCEI</sequence>